<evidence type="ECO:0000313" key="10">
    <source>
        <dbReference type="EMBL" id="KAH8504216.1"/>
    </source>
</evidence>
<dbReference type="SUPFAM" id="SSF51126">
    <property type="entry name" value="Pectin lyase-like"/>
    <property type="match status" value="1"/>
</dbReference>
<evidence type="ECO:0000256" key="6">
    <source>
        <dbReference type="ARBA" id="ARBA00023295"/>
    </source>
</evidence>
<evidence type="ECO:0000256" key="7">
    <source>
        <dbReference type="ARBA" id="ARBA00023316"/>
    </source>
</evidence>
<comment type="subcellular location">
    <subcellularLocation>
        <location evidence="1">Secreted</location>
        <location evidence="1">Cell wall</location>
    </subcellularLocation>
</comment>
<comment type="caution">
    <text evidence="10">The sequence shown here is derived from an EMBL/GenBank/DDBJ whole genome shotgun (WGS) entry which is preliminary data.</text>
</comment>
<protein>
    <recommendedName>
        <fullName evidence="12">Polygalacturonase</fullName>
    </recommendedName>
</protein>
<evidence type="ECO:0000313" key="11">
    <source>
        <dbReference type="Proteomes" id="UP000807159"/>
    </source>
</evidence>
<keyword evidence="5 8" id="KW-0378">Hydrolase</keyword>
<evidence type="ECO:0000256" key="2">
    <source>
        <dbReference type="ARBA" id="ARBA00008834"/>
    </source>
</evidence>
<gene>
    <name evidence="10" type="ORF">H0E87_011757</name>
</gene>
<organism evidence="10 11">
    <name type="scientific">Populus deltoides</name>
    <name type="common">Eastern poplar</name>
    <name type="synonym">Eastern cottonwood</name>
    <dbReference type="NCBI Taxonomy" id="3696"/>
    <lineage>
        <taxon>Eukaryota</taxon>
        <taxon>Viridiplantae</taxon>
        <taxon>Streptophyta</taxon>
        <taxon>Embryophyta</taxon>
        <taxon>Tracheophyta</taxon>
        <taxon>Spermatophyta</taxon>
        <taxon>Magnoliopsida</taxon>
        <taxon>eudicotyledons</taxon>
        <taxon>Gunneridae</taxon>
        <taxon>Pentapetalae</taxon>
        <taxon>rosids</taxon>
        <taxon>fabids</taxon>
        <taxon>Malpighiales</taxon>
        <taxon>Salicaceae</taxon>
        <taxon>Saliceae</taxon>
        <taxon>Populus</taxon>
    </lineage>
</organism>
<sequence>MELLLATVFIFSIGFGDASKPFNVLSFGAVGDGKTDDSPAFRKAWGALCGASGGTPTLVIPPGRAFSLKPVKFEGPCKSNSIHIQVAGNIVAPSTVAAWGGCGILSWLCFSNVNGLVLDGSGHIDGRGSQWWNHGQQCKAPEKALLFNDNNNLKLSGLNVVNSPRSHVNLNDCKGVSISGLKITAPGNSPNTDGIDVSCSSHVSIVDSTIGTGSIGENGATEQVEEVHVRNCNFTGTENGARIKTVPGGSGYVRRITFEQITLNAAGSPIIIDQHYCDGKKEGCPDQPKAVAVSDVTFTGVRGTSSDEQVITLDCAAIGCNNIRMVQVAITSTVAGKRRTAFCSNAHGTSVSTAPAVPCLSGRAFARKFLTH</sequence>
<keyword evidence="11" id="KW-1185">Reference proteome</keyword>
<dbReference type="InterPro" id="IPR000743">
    <property type="entry name" value="Glyco_hydro_28"/>
</dbReference>
<feature type="chain" id="PRO_5035877492" description="Polygalacturonase" evidence="9">
    <location>
        <begin position="19"/>
        <end position="372"/>
    </location>
</feature>
<comment type="similarity">
    <text evidence="2 8">Belongs to the glycosyl hydrolase 28 family.</text>
</comment>
<dbReference type="GO" id="GO:0004650">
    <property type="term" value="F:polygalacturonase activity"/>
    <property type="evidence" value="ECO:0007669"/>
    <property type="project" value="InterPro"/>
</dbReference>
<proteinExistence type="inferred from homology"/>
<name>A0A8T2YGP4_POPDE</name>
<evidence type="ECO:0000256" key="3">
    <source>
        <dbReference type="ARBA" id="ARBA00022512"/>
    </source>
</evidence>
<evidence type="ECO:0000256" key="8">
    <source>
        <dbReference type="RuleBase" id="RU361169"/>
    </source>
</evidence>
<dbReference type="InterPro" id="IPR011050">
    <property type="entry name" value="Pectin_lyase_fold/virulence"/>
</dbReference>
<feature type="signal peptide" evidence="9">
    <location>
        <begin position="1"/>
        <end position="18"/>
    </location>
</feature>
<keyword evidence="4" id="KW-0964">Secreted</keyword>
<evidence type="ECO:0000256" key="4">
    <source>
        <dbReference type="ARBA" id="ARBA00022525"/>
    </source>
</evidence>
<dbReference type="EMBL" id="JACEGQ020000006">
    <property type="protein sequence ID" value="KAH8504216.1"/>
    <property type="molecule type" value="Genomic_DNA"/>
</dbReference>
<dbReference type="Pfam" id="PF00295">
    <property type="entry name" value="Glyco_hydro_28"/>
    <property type="match status" value="1"/>
</dbReference>
<dbReference type="Proteomes" id="UP000807159">
    <property type="component" value="Chromosome 6"/>
</dbReference>
<dbReference type="AlphaFoldDB" id="A0A8T2YGP4"/>
<dbReference type="InterPro" id="IPR012334">
    <property type="entry name" value="Pectin_lyas_fold"/>
</dbReference>
<keyword evidence="3" id="KW-0134">Cell wall</keyword>
<dbReference type="GO" id="GO:0005975">
    <property type="term" value="P:carbohydrate metabolic process"/>
    <property type="evidence" value="ECO:0007669"/>
    <property type="project" value="InterPro"/>
</dbReference>
<dbReference type="GO" id="GO:0071555">
    <property type="term" value="P:cell wall organization"/>
    <property type="evidence" value="ECO:0007669"/>
    <property type="project" value="UniProtKB-KW"/>
</dbReference>
<evidence type="ECO:0000256" key="9">
    <source>
        <dbReference type="SAM" id="SignalP"/>
    </source>
</evidence>
<dbReference type="Gene3D" id="2.160.20.10">
    <property type="entry name" value="Single-stranded right-handed beta-helix, Pectin lyase-like"/>
    <property type="match status" value="1"/>
</dbReference>
<reference evidence="10" key="1">
    <citation type="journal article" date="2021" name="J. Hered.">
        <title>Genome Assembly of Salicaceae Populus deltoides (Eastern Cottonwood) I-69 Based on Nanopore Sequencing and Hi-C Technologies.</title>
        <authorList>
            <person name="Bai S."/>
            <person name="Wu H."/>
            <person name="Zhang J."/>
            <person name="Pan Z."/>
            <person name="Zhao W."/>
            <person name="Li Z."/>
            <person name="Tong C."/>
        </authorList>
    </citation>
    <scope>NUCLEOTIDE SEQUENCE</scope>
    <source>
        <tissue evidence="10">Leaf</tissue>
    </source>
</reference>
<evidence type="ECO:0000256" key="1">
    <source>
        <dbReference type="ARBA" id="ARBA00004191"/>
    </source>
</evidence>
<evidence type="ECO:0000256" key="5">
    <source>
        <dbReference type="ARBA" id="ARBA00022801"/>
    </source>
</evidence>
<accession>A0A8T2YGP4</accession>
<dbReference type="PANTHER" id="PTHR31375">
    <property type="match status" value="1"/>
</dbReference>
<keyword evidence="6 8" id="KW-0326">Glycosidase</keyword>
<evidence type="ECO:0008006" key="12">
    <source>
        <dbReference type="Google" id="ProtNLM"/>
    </source>
</evidence>
<keyword evidence="9" id="KW-0732">Signal</keyword>
<keyword evidence="7" id="KW-0961">Cell wall biogenesis/degradation</keyword>